<organism evidence="7 8">
    <name type="scientific">Sphingomonas spermidinifaciens</name>
    <dbReference type="NCBI Taxonomy" id="1141889"/>
    <lineage>
        <taxon>Bacteria</taxon>
        <taxon>Pseudomonadati</taxon>
        <taxon>Pseudomonadota</taxon>
        <taxon>Alphaproteobacteria</taxon>
        <taxon>Sphingomonadales</taxon>
        <taxon>Sphingomonadaceae</taxon>
        <taxon>Sphingomonas</taxon>
    </lineage>
</organism>
<evidence type="ECO:0000256" key="1">
    <source>
        <dbReference type="ARBA" id="ARBA00004167"/>
    </source>
</evidence>
<dbReference type="Gene3D" id="3.30.2420.10">
    <property type="entry name" value="TonB"/>
    <property type="match status" value="1"/>
</dbReference>
<evidence type="ECO:0000256" key="2">
    <source>
        <dbReference type="ARBA" id="ARBA00022692"/>
    </source>
</evidence>
<evidence type="ECO:0000313" key="7">
    <source>
        <dbReference type="EMBL" id="PCD02475.1"/>
    </source>
</evidence>
<evidence type="ECO:0000256" key="4">
    <source>
        <dbReference type="ARBA" id="ARBA00023136"/>
    </source>
</evidence>
<gene>
    <name evidence="7" type="ORF">COC42_13730</name>
</gene>
<sequence length="371" mass="39537">MTATLAVGQAVPVAPPAPPVPPPIQDGATPPRPDPELLRWVPGPVRCADGPVEAAPIRRPGNTLRYGSGPATQAPVELRFAIAADGRPVSIDRAPGGYRYHPDDLLPALAASRFPAAARRDCSITYSPVSTPLGEAPVAELVSYTINPRSGRLPREGWDRIRPAGNCADRPRPGALMRAMPDFRNIAGTPGVQDWSLVAYDTDAAGKPTGVRAVEGTGNRALDAASVKAMRASRFSGGARTGCVYPYWRTADTLPAPPMPDAVAAPSPTCPDGRDWAKAPTLTFPEPYRRRRIEGWAIVRYDVAPWGEIGNLTVVAAEPTADFGRQATQMLRMARLKPSAQGRSGCIDRVKFVMTPADAPPADPDDAARFY</sequence>
<dbReference type="InterPro" id="IPR006260">
    <property type="entry name" value="TonB/TolA_C"/>
</dbReference>
<dbReference type="Pfam" id="PF03544">
    <property type="entry name" value="TonB_C"/>
    <property type="match status" value="1"/>
</dbReference>
<keyword evidence="4" id="KW-0472">Membrane</keyword>
<reference evidence="7 8" key="1">
    <citation type="submission" date="2017-09" db="EMBL/GenBank/DDBJ databases">
        <title>Sphingomonas spermidinifaciens 9NM-10, whole genome shotgun sequence.</title>
        <authorList>
            <person name="Feng G."/>
            <person name="Zhu H."/>
        </authorList>
    </citation>
    <scope>NUCLEOTIDE SEQUENCE [LARGE SCALE GENOMIC DNA]</scope>
    <source>
        <strain evidence="7 8">9NM-10</strain>
    </source>
</reference>
<dbReference type="SUPFAM" id="SSF74653">
    <property type="entry name" value="TolA/TonB C-terminal domain"/>
    <property type="match status" value="2"/>
</dbReference>
<comment type="caution">
    <text evidence="7">The sequence shown here is derived from an EMBL/GenBank/DDBJ whole genome shotgun (WGS) entry which is preliminary data.</text>
</comment>
<evidence type="ECO:0000256" key="5">
    <source>
        <dbReference type="SAM" id="MobiDB-lite"/>
    </source>
</evidence>
<feature type="domain" description="TonB C-terminal" evidence="6">
    <location>
        <begin position="269"/>
        <end position="363"/>
    </location>
</feature>
<dbReference type="GO" id="GO:0016020">
    <property type="term" value="C:membrane"/>
    <property type="evidence" value="ECO:0007669"/>
    <property type="project" value="UniProtKB-SubCell"/>
</dbReference>
<dbReference type="PROSITE" id="PS52015">
    <property type="entry name" value="TONB_CTD"/>
    <property type="match status" value="1"/>
</dbReference>
<accession>A0A2A4B3E4</accession>
<dbReference type="OrthoDB" id="7500609at2"/>
<dbReference type="Gene3D" id="3.30.1150.10">
    <property type="match status" value="1"/>
</dbReference>
<comment type="subcellular location">
    <subcellularLocation>
        <location evidence="1">Membrane</location>
        <topology evidence="1">Single-pass membrane protein</topology>
    </subcellularLocation>
</comment>
<keyword evidence="2" id="KW-0812">Transmembrane</keyword>
<dbReference type="NCBIfam" id="TIGR01352">
    <property type="entry name" value="tonB_Cterm"/>
    <property type="match status" value="1"/>
</dbReference>
<keyword evidence="8" id="KW-1185">Reference proteome</keyword>
<dbReference type="RefSeq" id="WP_096343853.1">
    <property type="nucleotide sequence ID" value="NZ_NWMW01000002.1"/>
</dbReference>
<evidence type="ECO:0000313" key="8">
    <source>
        <dbReference type="Proteomes" id="UP000218366"/>
    </source>
</evidence>
<protein>
    <submittedName>
        <fullName evidence="7">Energy transducer TonB</fullName>
    </submittedName>
</protein>
<evidence type="ECO:0000256" key="3">
    <source>
        <dbReference type="ARBA" id="ARBA00022989"/>
    </source>
</evidence>
<dbReference type="InterPro" id="IPR037682">
    <property type="entry name" value="TonB_C"/>
</dbReference>
<proteinExistence type="predicted"/>
<feature type="compositionally biased region" description="Pro residues" evidence="5">
    <location>
        <begin position="13"/>
        <end position="24"/>
    </location>
</feature>
<evidence type="ECO:0000259" key="6">
    <source>
        <dbReference type="PROSITE" id="PS52015"/>
    </source>
</evidence>
<feature type="region of interest" description="Disordered" evidence="5">
    <location>
        <begin position="1"/>
        <end position="35"/>
    </location>
</feature>
<dbReference type="EMBL" id="NWMW01000002">
    <property type="protein sequence ID" value="PCD02475.1"/>
    <property type="molecule type" value="Genomic_DNA"/>
</dbReference>
<dbReference type="AlphaFoldDB" id="A0A2A4B3E4"/>
<dbReference type="Proteomes" id="UP000218366">
    <property type="component" value="Unassembled WGS sequence"/>
</dbReference>
<name>A0A2A4B3E4_9SPHN</name>
<dbReference type="GO" id="GO:0055085">
    <property type="term" value="P:transmembrane transport"/>
    <property type="evidence" value="ECO:0007669"/>
    <property type="project" value="InterPro"/>
</dbReference>
<keyword evidence="3" id="KW-1133">Transmembrane helix</keyword>